<dbReference type="Pfam" id="PF13979">
    <property type="entry name" value="SopA_C"/>
    <property type="match status" value="1"/>
</dbReference>
<evidence type="ECO:0000256" key="7">
    <source>
        <dbReference type="ARBA" id="ARBA00022525"/>
    </source>
</evidence>
<dbReference type="Gene3D" id="1.25.40.300">
    <property type="entry name" value="Putative secreted effector protein"/>
    <property type="match status" value="1"/>
</dbReference>
<dbReference type="EC" id="2.3.2.26" evidence="5"/>
<dbReference type="EMBL" id="JAFCXS010000005">
    <property type="protein sequence ID" value="MBM0747580.1"/>
    <property type="molecule type" value="Genomic_DNA"/>
</dbReference>
<sequence length="641" mass="73704">MGKIKSALNSRHMFRKEHTERTLQKKSYLLTYLYGENIFGAPLGRCSIDRREVDNEGTVRGSLRYKLTDVISMDAPLPLHMVDEAVNLFNAGGTPDFRRNSYEELCSFRITLDQRARLLREHKKLPATDSLLTEDKHINFRKLKLDNIYIPKDMFEKADFSYSSLGKRDITGHNLSWAIFKNSSMQLDFSRLSDEERDIDLFFNHHNNPEGTPLTALQSIDNRFADFKKQLAREIINELSRQDITLQQLISTAIPILEVFGKEPFCSDPSIRQWHDRLTEEWFYSNRHISGSNLNLLSHATIENFLRLITHDSSLLSQKNALFHQIIDLTVSENHENSSIAARAQESYDRYLQSREVTPYTRFEHFSRTSALSEPTQVNLQGSDAVNLVLMPANPGGPVLLMSLDTMRGMLRPDPLNPVWNHFYQMDTPQNCLKMVEMNPENLFRRNFPQFLTPFLAEQQKNTLSKLLDLLKLGKFRKAFDNATEAKSSTEKMIDKATEFKLEAHFRPMLYPDEYWSQLTQQHARAVTEAYGIADASPRNKAEYFLCISAVFTRLSSSFYFGTETESPLPLRAYAHALMLQAAKFDPTIFDSPSLLIKWQNQFQGSNGLLECTAALSQGMFDYLNRVCPQTLAAVRPLAWS</sequence>
<organism evidence="17 18">
    <name type="scientific">Pantoea eucrina</name>
    <dbReference type="NCBI Taxonomy" id="472693"/>
    <lineage>
        <taxon>Bacteria</taxon>
        <taxon>Pseudomonadati</taxon>
        <taxon>Pseudomonadota</taxon>
        <taxon>Gammaproteobacteria</taxon>
        <taxon>Enterobacterales</taxon>
        <taxon>Erwiniaceae</taxon>
        <taxon>Pantoea</taxon>
    </lineage>
</organism>
<keyword evidence="8" id="KW-0808">Transferase</keyword>
<dbReference type="InterPro" id="IPR038270">
    <property type="entry name" value="SopA-like_catalytic_sf"/>
</dbReference>
<evidence type="ECO:0000256" key="4">
    <source>
        <dbReference type="ARBA" id="ARBA00006549"/>
    </source>
</evidence>
<evidence type="ECO:0000256" key="6">
    <source>
        <dbReference type="ARBA" id="ARBA00021624"/>
    </source>
</evidence>
<evidence type="ECO:0000256" key="1">
    <source>
        <dbReference type="ARBA" id="ARBA00000885"/>
    </source>
</evidence>
<evidence type="ECO:0000256" key="8">
    <source>
        <dbReference type="ARBA" id="ARBA00022679"/>
    </source>
</evidence>
<keyword evidence="9" id="KW-0833">Ubl conjugation pathway</keyword>
<comment type="subcellular location">
    <subcellularLocation>
        <location evidence="2">Host cell</location>
    </subcellularLocation>
    <subcellularLocation>
        <location evidence="3">Secreted</location>
    </subcellularLocation>
</comment>
<evidence type="ECO:0000256" key="13">
    <source>
        <dbReference type="ARBA" id="ARBA00030158"/>
    </source>
</evidence>
<evidence type="ECO:0000259" key="15">
    <source>
        <dbReference type="Pfam" id="PF13979"/>
    </source>
</evidence>
<dbReference type="Gene3D" id="3.40.1850.10">
    <property type="entry name" value="HECT-like ubiquitin ligase"/>
    <property type="match status" value="1"/>
</dbReference>
<feature type="domain" description="E3 ubiquitin-protein ligase SopA-like catalytic" evidence="15">
    <location>
        <begin position="475"/>
        <end position="640"/>
    </location>
</feature>
<protein>
    <recommendedName>
        <fullName evidence="6">E3 ubiquitin-protein ligase SopA</fullName>
        <ecNumber evidence="5">2.3.2.26</ecNumber>
    </recommendedName>
    <alternativeName>
        <fullName evidence="14">HECT-type E3 ubiquitin transferase SopA</fullName>
    </alternativeName>
    <alternativeName>
        <fullName evidence="12">Salmonella outer protein A</fullName>
    </alternativeName>
    <alternativeName>
        <fullName evidence="13">Secreted effector protein SopA</fullName>
    </alternativeName>
</protein>
<evidence type="ECO:0000256" key="2">
    <source>
        <dbReference type="ARBA" id="ARBA00004340"/>
    </source>
</evidence>
<keyword evidence="10" id="KW-0832">Ubl conjugation</keyword>
<evidence type="ECO:0000259" key="16">
    <source>
        <dbReference type="Pfam" id="PF13981"/>
    </source>
</evidence>
<evidence type="ECO:0000313" key="17">
    <source>
        <dbReference type="EMBL" id="MBM0747580.1"/>
    </source>
</evidence>
<evidence type="ECO:0000256" key="12">
    <source>
        <dbReference type="ARBA" id="ARBA00029915"/>
    </source>
</evidence>
<keyword evidence="11" id="KW-0843">Virulence</keyword>
<dbReference type="RefSeq" id="WP_203025544.1">
    <property type="nucleotide sequence ID" value="NZ_JAFCXS010000005.1"/>
</dbReference>
<dbReference type="InterPro" id="IPR025726">
    <property type="entry name" value="SopA-like_central"/>
</dbReference>
<keyword evidence="18" id="KW-1185">Reference proteome</keyword>
<evidence type="ECO:0000256" key="3">
    <source>
        <dbReference type="ARBA" id="ARBA00004613"/>
    </source>
</evidence>
<dbReference type="InterPro" id="IPR025725">
    <property type="entry name" value="SopA-like_cat"/>
</dbReference>
<comment type="caution">
    <text evidence="17">The sequence shown here is derived from an EMBL/GenBank/DDBJ whole genome shotgun (WGS) entry which is preliminary data.</text>
</comment>
<dbReference type="Proteomes" id="UP000809137">
    <property type="component" value="Unassembled WGS sequence"/>
</dbReference>
<dbReference type="Pfam" id="PF13981">
    <property type="entry name" value="SopA"/>
    <property type="match status" value="1"/>
</dbReference>
<evidence type="ECO:0000256" key="5">
    <source>
        <dbReference type="ARBA" id="ARBA00012485"/>
    </source>
</evidence>
<comment type="similarity">
    <text evidence="4">Belongs to the SopA E3 ligase family.</text>
</comment>
<evidence type="ECO:0000256" key="11">
    <source>
        <dbReference type="ARBA" id="ARBA00023026"/>
    </source>
</evidence>
<keyword evidence="7" id="KW-0964">Secreted</keyword>
<evidence type="ECO:0000256" key="9">
    <source>
        <dbReference type="ARBA" id="ARBA00022786"/>
    </source>
</evidence>
<proteinExistence type="inferred from homology"/>
<evidence type="ECO:0000313" key="18">
    <source>
        <dbReference type="Proteomes" id="UP000809137"/>
    </source>
</evidence>
<dbReference type="Gene3D" id="1.10.4140.10">
    <property type="entry name" value="effector protein (NleL)"/>
    <property type="match status" value="1"/>
</dbReference>
<evidence type="ECO:0000256" key="14">
    <source>
        <dbReference type="ARBA" id="ARBA00032669"/>
    </source>
</evidence>
<accession>A0ABS1Z589</accession>
<gene>
    <name evidence="17" type="ORF">JJB79_09140</name>
</gene>
<feature type="domain" description="E3 ubiquitin ligase SopA-like central" evidence="16">
    <location>
        <begin position="228"/>
        <end position="361"/>
    </location>
</feature>
<reference evidence="17 18" key="1">
    <citation type="submission" date="2021-01" db="EMBL/GenBank/DDBJ databases">
        <title>Complete genome sequence of Pantoea eucrina OB49, a heavy metal tolerant bacterium with PGPR potential isolated from wheat in Algeria.</title>
        <authorList>
            <person name="Lekired A."/>
            <person name="Ouzari I.H."/>
        </authorList>
    </citation>
    <scope>NUCLEOTIDE SEQUENCE [LARGE SCALE GENOMIC DNA]</scope>
    <source>
        <strain evidence="17 18">OB49</strain>
    </source>
</reference>
<name>A0ABS1Z589_9GAMM</name>
<comment type="catalytic activity">
    <reaction evidence="1">
        <text>S-ubiquitinyl-[E2 ubiquitin-conjugating enzyme]-L-cysteine + [acceptor protein]-L-lysine = [E2 ubiquitin-conjugating enzyme]-L-cysteine + N(6)-ubiquitinyl-[acceptor protein]-L-lysine.</text>
        <dbReference type="EC" id="2.3.2.26"/>
    </reaction>
</comment>
<evidence type="ECO:0000256" key="10">
    <source>
        <dbReference type="ARBA" id="ARBA00022843"/>
    </source>
</evidence>